<reference evidence="3 4" key="1">
    <citation type="submission" date="2016-10" db="EMBL/GenBank/DDBJ databases">
        <authorList>
            <person name="de Groot N.N."/>
        </authorList>
    </citation>
    <scope>NUCLEOTIDE SEQUENCE [LARGE SCALE GENOMIC DNA]</scope>
    <source>
        <strain evidence="3 4">558</strain>
    </source>
</reference>
<evidence type="ECO:0000313" key="2">
    <source>
        <dbReference type="EMBL" id="BCB70938.1"/>
    </source>
</evidence>
<evidence type="ECO:0000256" key="1">
    <source>
        <dbReference type="SAM" id="Phobius"/>
    </source>
</evidence>
<gene>
    <name evidence="2" type="ORF">HMEPL2_12890</name>
    <name evidence="3" type="ORF">SAMN04490369_10347</name>
</gene>
<dbReference type="RefSeq" id="WP_089675533.1">
    <property type="nucleotide sequence ID" value="NZ_FODB01000034.1"/>
</dbReference>
<evidence type="ECO:0000313" key="3">
    <source>
        <dbReference type="EMBL" id="SEN95883.1"/>
    </source>
</evidence>
<proteinExistence type="predicted"/>
<dbReference type="EMBL" id="FODB01000034">
    <property type="protein sequence ID" value="SEN95883.1"/>
    <property type="molecule type" value="Genomic_DNA"/>
</dbReference>
<name>A0A1H8KSK5_9GAMM</name>
<dbReference type="STRING" id="77097.SAMN04490369_10347"/>
<keyword evidence="5" id="KW-1185">Reference proteome</keyword>
<protein>
    <submittedName>
        <fullName evidence="3">Uncharacterized protein</fullName>
    </submittedName>
</protein>
<accession>A0A1H8KSK5</accession>
<dbReference type="AlphaFoldDB" id="A0A1H8KSK5"/>
<sequence length="59" mass="6726">MIILKVGKSTAKVWIIIIVTYVMAIGEFTHIIVGTSEALYLVFDGHISWYDKALKRKML</sequence>
<feature type="transmembrane region" description="Helical" evidence="1">
    <location>
        <begin position="12"/>
        <end position="33"/>
    </location>
</feature>
<reference evidence="2 5" key="2">
    <citation type="submission" date="2020-03" db="EMBL/GenBank/DDBJ databases">
        <title>Complete Genome Sequence of Halomonas meridiana strain Eplume2, isolated from hydrothermal-plume in the north east Pacific Ocean.</title>
        <authorList>
            <person name="Kurihara Y."/>
            <person name="Kawai S."/>
            <person name="Sakai A."/>
            <person name="Galipon J."/>
            <person name="Arakawa K."/>
        </authorList>
    </citation>
    <scope>NUCLEOTIDE SEQUENCE [LARGE SCALE GENOMIC DNA]</scope>
    <source>
        <strain evidence="2 5">Eplume2</strain>
    </source>
</reference>
<keyword evidence="1" id="KW-0472">Membrane</keyword>
<evidence type="ECO:0000313" key="5">
    <source>
        <dbReference type="Proteomes" id="UP000501053"/>
    </source>
</evidence>
<dbReference type="EMBL" id="AP022869">
    <property type="protein sequence ID" value="BCB70938.1"/>
    <property type="molecule type" value="Genomic_DNA"/>
</dbReference>
<keyword evidence="1" id="KW-1133">Transmembrane helix</keyword>
<evidence type="ECO:0000313" key="4">
    <source>
        <dbReference type="Proteomes" id="UP000199493"/>
    </source>
</evidence>
<dbReference type="Proteomes" id="UP000199493">
    <property type="component" value="Unassembled WGS sequence"/>
</dbReference>
<accession>A0A6F8XA20</accession>
<keyword evidence="1" id="KW-0812">Transmembrane</keyword>
<dbReference type="Proteomes" id="UP000501053">
    <property type="component" value="Chromosome"/>
</dbReference>
<organism evidence="3 4">
    <name type="scientific">Vreelandella aquamarina</name>
    <dbReference type="NCBI Taxonomy" id="77097"/>
    <lineage>
        <taxon>Bacteria</taxon>
        <taxon>Pseudomonadati</taxon>
        <taxon>Pseudomonadota</taxon>
        <taxon>Gammaproteobacteria</taxon>
        <taxon>Oceanospirillales</taxon>
        <taxon>Halomonadaceae</taxon>
        <taxon>Vreelandella</taxon>
    </lineage>
</organism>